<keyword evidence="2" id="KW-1185">Reference proteome</keyword>
<dbReference type="EMBL" id="MU843000">
    <property type="protein sequence ID" value="KAK2023414.1"/>
    <property type="molecule type" value="Genomic_DNA"/>
</dbReference>
<comment type="caution">
    <text evidence="1">The sequence shown here is derived from an EMBL/GenBank/DDBJ whole genome shotgun (WGS) entry which is preliminary data.</text>
</comment>
<dbReference type="Proteomes" id="UP001232148">
    <property type="component" value="Unassembled WGS sequence"/>
</dbReference>
<protein>
    <submittedName>
        <fullName evidence="1">Uncharacterized protein</fullName>
    </submittedName>
</protein>
<sequence>MRELDWPGQAVKYGSTEHLDPERRMANLAAAATSSWLLVQKAAPKKKEKEINK</sequence>
<accession>A0AAD9LW57</accession>
<evidence type="ECO:0000313" key="2">
    <source>
        <dbReference type="Proteomes" id="UP001232148"/>
    </source>
</evidence>
<reference evidence="1" key="1">
    <citation type="submission" date="2021-06" db="EMBL/GenBank/DDBJ databases">
        <title>Comparative genomics, transcriptomics and evolutionary studies reveal genomic signatures of adaptation to plant cell wall in hemibiotrophic fungi.</title>
        <authorList>
            <consortium name="DOE Joint Genome Institute"/>
            <person name="Baroncelli R."/>
            <person name="Diaz J.F."/>
            <person name="Benocci T."/>
            <person name="Peng M."/>
            <person name="Battaglia E."/>
            <person name="Haridas S."/>
            <person name="Andreopoulos W."/>
            <person name="Labutti K."/>
            <person name="Pangilinan J."/>
            <person name="Floch G.L."/>
            <person name="Makela M.R."/>
            <person name="Henrissat B."/>
            <person name="Grigoriev I.V."/>
            <person name="Crouch J.A."/>
            <person name="De Vries R.P."/>
            <person name="Sukno S.A."/>
            <person name="Thon M.R."/>
        </authorList>
    </citation>
    <scope>NUCLEOTIDE SEQUENCE</scope>
    <source>
        <strain evidence="1">MAFF235873</strain>
    </source>
</reference>
<gene>
    <name evidence="1" type="ORF">LX32DRAFT_644609</name>
</gene>
<organism evidence="1 2">
    <name type="scientific">Colletotrichum zoysiae</name>
    <dbReference type="NCBI Taxonomy" id="1216348"/>
    <lineage>
        <taxon>Eukaryota</taxon>
        <taxon>Fungi</taxon>
        <taxon>Dikarya</taxon>
        <taxon>Ascomycota</taxon>
        <taxon>Pezizomycotina</taxon>
        <taxon>Sordariomycetes</taxon>
        <taxon>Hypocreomycetidae</taxon>
        <taxon>Glomerellales</taxon>
        <taxon>Glomerellaceae</taxon>
        <taxon>Colletotrichum</taxon>
        <taxon>Colletotrichum graminicola species complex</taxon>
    </lineage>
</organism>
<proteinExistence type="predicted"/>
<dbReference type="AlphaFoldDB" id="A0AAD9LW57"/>
<evidence type="ECO:0000313" key="1">
    <source>
        <dbReference type="EMBL" id="KAK2023414.1"/>
    </source>
</evidence>
<name>A0AAD9LW57_9PEZI</name>